<keyword evidence="1" id="KW-0732">Signal</keyword>
<feature type="chain" id="PRO_5037413553" evidence="1">
    <location>
        <begin position="21"/>
        <end position="74"/>
    </location>
</feature>
<evidence type="ECO:0000313" key="3">
    <source>
        <dbReference type="WBParaSite" id="PDA_v2.g11981.t1"/>
    </source>
</evidence>
<dbReference type="Proteomes" id="UP000887578">
    <property type="component" value="Unplaced"/>
</dbReference>
<name>A0A914P3W2_9BILA</name>
<keyword evidence="2" id="KW-1185">Reference proteome</keyword>
<dbReference type="AlphaFoldDB" id="A0A914P3W2"/>
<protein>
    <submittedName>
        <fullName evidence="3">Uncharacterized protein</fullName>
    </submittedName>
</protein>
<accession>A0A914P3W2</accession>
<evidence type="ECO:0000313" key="2">
    <source>
        <dbReference type="Proteomes" id="UP000887578"/>
    </source>
</evidence>
<sequence length="74" mass="7926">MCKFTSLFLILVLLILSVSTSPIFETIPTKLRQKRSGFLCTAACIPQGKSHGTCVSRSGASNWVCGNGWACVCS</sequence>
<dbReference type="WBParaSite" id="PDA_v2.g11981.t1">
    <property type="protein sequence ID" value="PDA_v2.g11981.t1"/>
    <property type="gene ID" value="PDA_v2.g11981"/>
</dbReference>
<feature type="signal peptide" evidence="1">
    <location>
        <begin position="1"/>
        <end position="20"/>
    </location>
</feature>
<evidence type="ECO:0000256" key="1">
    <source>
        <dbReference type="SAM" id="SignalP"/>
    </source>
</evidence>
<proteinExistence type="predicted"/>
<reference evidence="3" key="1">
    <citation type="submission" date="2022-11" db="UniProtKB">
        <authorList>
            <consortium name="WormBaseParasite"/>
        </authorList>
    </citation>
    <scope>IDENTIFICATION</scope>
</reference>
<organism evidence="2 3">
    <name type="scientific">Panagrolaimus davidi</name>
    <dbReference type="NCBI Taxonomy" id="227884"/>
    <lineage>
        <taxon>Eukaryota</taxon>
        <taxon>Metazoa</taxon>
        <taxon>Ecdysozoa</taxon>
        <taxon>Nematoda</taxon>
        <taxon>Chromadorea</taxon>
        <taxon>Rhabditida</taxon>
        <taxon>Tylenchina</taxon>
        <taxon>Panagrolaimomorpha</taxon>
        <taxon>Panagrolaimoidea</taxon>
        <taxon>Panagrolaimidae</taxon>
        <taxon>Panagrolaimus</taxon>
    </lineage>
</organism>